<organism evidence="2 3">
    <name type="scientific">Rossellomorea aquimaris</name>
    <dbReference type="NCBI Taxonomy" id="189382"/>
    <lineage>
        <taxon>Bacteria</taxon>
        <taxon>Bacillati</taxon>
        <taxon>Bacillota</taxon>
        <taxon>Bacilli</taxon>
        <taxon>Bacillales</taxon>
        <taxon>Bacillaceae</taxon>
        <taxon>Rossellomorea</taxon>
    </lineage>
</organism>
<evidence type="ECO:0000313" key="3">
    <source>
        <dbReference type="Proteomes" id="UP000252118"/>
    </source>
</evidence>
<keyword evidence="1" id="KW-0812">Transmembrane</keyword>
<comment type="caution">
    <text evidence="2">The sequence shown here is derived from an EMBL/GenBank/DDBJ whole genome shotgun (WGS) entry which is preliminary data.</text>
</comment>
<reference evidence="2 3" key="1">
    <citation type="submission" date="2018-06" db="EMBL/GenBank/DDBJ databases">
        <title>Freshwater and sediment microbial communities from various areas in North America, analyzing microbe dynamics in response to fracking.</title>
        <authorList>
            <person name="Lamendella R."/>
        </authorList>
    </citation>
    <scope>NUCLEOTIDE SEQUENCE [LARGE SCALE GENOMIC DNA]</scope>
    <source>
        <strain evidence="2 3">97B</strain>
    </source>
</reference>
<dbReference type="EMBL" id="QNRJ01000025">
    <property type="protein sequence ID" value="RBP00196.1"/>
    <property type="molecule type" value="Genomic_DNA"/>
</dbReference>
<accession>A0A366EDT1</accession>
<evidence type="ECO:0000313" key="2">
    <source>
        <dbReference type="EMBL" id="RBP00196.1"/>
    </source>
</evidence>
<dbReference type="OrthoDB" id="3035084at2"/>
<name>A0A366EDT1_9BACI</name>
<keyword evidence="1" id="KW-0472">Membrane</keyword>
<gene>
    <name evidence="2" type="ORF">DET59_12513</name>
</gene>
<protein>
    <submittedName>
        <fullName evidence="2">Uncharacterized protein</fullName>
    </submittedName>
</protein>
<proteinExistence type="predicted"/>
<sequence length="258" mass="30070">MGILTSILAWLGGGSIVLFGLFKWIGKITNDRFKIKWQHENQKDIEGFKALVSSNTEFLKASLASLANEYSTAQERRLVAVENLWNCIILIRKYNSPIINFYSILLPKEYKTVLYENKEFLGVERISEDTLYDLNLKVDNIEQHRPFIGENLWNLFYLYRAFMLRMCYLFIKGRKKEDIKSWSEDKHLIEIANYLLGEKLKTVEVSSLSSLQTIIGLFEQKIITEMEKLISGKTASEISFNEAKKILELINEVDKDKY</sequence>
<keyword evidence="1" id="KW-1133">Transmembrane helix</keyword>
<feature type="transmembrane region" description="Helical" evidence="1">
    <location>
        <begin position="7"/>
        <end position="26"/>
    </location>
</feature>
<dbReference type="RefSeq" id="WP_113971183.1">
    <property type="nucleotide sequence ID" value="NZ_QNRJ01000025.1"/>
</dbReference>
<dbReference type="Proteomes" id="UP000252118">
    <property type="component" value="Unassembled WGS sequence"/>
</dbReference>
<dbReference type="AlphaFoldDB" id="A0A366EDT1"/>
<evidence type="ECO:0000256" key="1">
    <source>
        <dbReference type="SAM" id="Phobius"/>
    </source>
</evidence>